<organism evidence="1">
    <name type="scientific">Hexamita inflata</name>
    <dbReference type="NCBI Taxonomy" id="28002"/>
    <lineage>
        <taxon>Eukaryota</taxon>
        <taxon>Metamonada</taxon>
        <taxon>Diplomonadida</taxon>
        <taxon>Hexamitidae</taxon>
        <taxon>Hexamitinae</taxon>
        <taxon>Hexamita</taxon>
    </lineage>
</organism>
<name>A0AA86UP18_9EUKA</name>
<comment type="caution">
    <text evidence="1">The sequence shown here is derived from an EMBL/GenBank/DDBJ whole genome shotgun (WGS) entry which is preliminary data.</text>
</comment>
<dbReference type="AlphaFoldDB" id="A0AA86UP18"/>
<proteinExistence type="predicted"/>
<dbReference type="EMBL" id="CATOUU010000953">
    <property type="protein sequence ID" value="CAI9962469.1"/>
    <property type="molecule type" value="Genomic_DNA"/>
</dbReference>
<sequence length="124" mass="14669">MQFKLYQKLTGTFRLCWWQTMRLYLQCAQFVDSHINQVTSKHNLDVHGDYCILYLIIINLRLSNIVEIGYQAKKLQINSQLIQNYKIRIFSQLPESLAAEVIDRLIKQPLRPVYVYRIVGCLCC</sequence>
<evidence type="ECO:0000313" key="3">
    <source>
        <dbReference type="Proteomes" id="UP001642409"/>
    </source>
</evidence>
<keyword evidence="3" id="KW-1185">Reference proteome</keyword>
<reference evidence="1" key="1">
    <citation type="submission" date="2023-06" db="EMBL/GenBank/DDBJ databases">
        <authorList>
            <person name="Kurt Z."/>
        </authorList>
    </citation>
    <scope>NUCLEOTIDE SEQUENCE</scope>
</reference>
<reference evidence="2 3" key="2">
    <citation type="submission" date="2024-07" db="EMBL/GenBank/DDBJ databases">
        <authorList>
            <person name="Akdeniz Z."/>
        </authorList>
    </citation>
    <scope>NUCLEOTIDE SEQUENCE [LARGE SCALE GENOMIC DNA]</scope>
</reference>
<evidence type="ECO:0000313" key="1">
    <source>
        <dbReference type="EMBL" id="CAI9962469.1"/>
    </source>
</evidence>
<accession>A0AA86UP18</accession>
<dbReference type="Proteomes" id="UP001642409">
    <property type="component" value="Unassembled WGS sequence"/>
</dbReference>
<evidence type="ECO:0000313" key="2">
    <source>
        <dbReference type="EMBL" id="CAL6088051.1"/>
    </source>
</evidence>
<dbReference type="EMBL" id="CAXDID020000405">
    <property type="protein sequence ID" value="CAL6088051.1"/>
    <property type="molecule type" value="Genomic_DNA"/>
</dbReference>
<gene>
    <name evidence="1" type="ORF">HINF_LOCUS50114</name>
    <name evidence="2" type="ORF">HINF_LOCUS63939</name>
</gene>
<protein>
    <submittedName>
        <fullName evidence="2">Hypothetical_protein</fullName>
    </submittedName>
</protein>